<name>A0A0C2IDV2_THEKT</name>
<dbReference type="OrthoDB" id="10249039at2759"/>
<dbReference type="InterPro" id="IPR016135">
    <property type="entry name" value="UBQ-conjugating_enzyme/RWD"/>
</dbReference>
<dbReference type="InterPro" id="IPR050113">
    <property type="entry name" value="Ub_conjugating_enzyme"/>
</dbReference>
<dbReference type="AlphaFoldDB" id="A0A0C2IDV2"/>
<dbReference type="SMART" id="SM00212">
    <property type="entry name" value="UBCc"/>
    <property type="match status" value="1"/>
</dbReference>
<proteinExistence type="predicted"/>
<dbReference type="Pfam" id="PF00179">
    <property type="entry name" value="UQ_con"/>
    <property type="match status" value="1"/>
</dbReference>
<sequence length="179" mass="21045">MYKIARDPRRFRMDPKDIESAETLRGTPAFHRLKKEFTANPDTVQTYQIKHEDQSDPLKYTMVITPVSGYYKDQVYDFLVDIPLNYPYDPPRVYCLKKIFHPNIDSKTKKVCSHTFGLQWMPTYDVNSVTAAINNLLLEPNFNEPLNNAYISTFKRTTENEFQSDAFQEMVNNEYKANH</sequence>
<protein>
    <submittedName>
        <fullName evidence="2">NEDD8-conjugating enzyme Ubc12</fullName>
    </submittedName>
</protein>
<comment type="caution">
    <text evidence="2">The sequence shown here is derived from an EMBL/GenBank/DDBJ whole genome shotgun (WGS) entry which is preliminary data.</text>
</comment>
<dbReference type="Proteomes" id="UP000031668">
    <property type="component" value="Unassembled WGS sequence"/>
</dbReference>
<evidence type="ECO:0000259" key="1">
    <source>
        <dbReference type="PROSITE" id="PS50127"/>
    </source>
</evidence>
<dbReference type="PANTHER" id="PTHR24067">
    <property type="entry name" value="UBIQUITIN-CONJUGATING ENZYME E2"/>
    <property type="match status" value="1"/>
</dbReference>
<evidence type="ECO:0000313" key="3">
    <source>
        <dbReference type="Proteomes" id="UP000031668"/>
    </source>
</evidence>
<feature type="domain" description="UBC core" evidence="1">
    <location>
        <begin position="28"/>
        <end position="179"/>
    </location>
</feature>
<dbReference type="InterPro" id="IPR000608">
    <property type="entry name" value="UBC"/>
</dbReference>
<evidence type="ECO:0000313" key="2">
    <source>
        <dbReference type="EMBL" id="KII63498.1"/>
    </source>
</evidence>
<keyword evidence="3" id="KW-1185">Reference proteome</keyword>
<dbReference type="PROSITE" id="PS50127">
    <property type="entry name" value="UBC_2"/>
    <property type="match status" value="1"/>
</dbReference>
<dbReference type="EMBL" id="JWZT01004662">
    <property type="protein sequence ID" value="KII63498.1"/>
    <property type="molecule type" value="Genomic_DNA"/>
</dbReference>
<accession>A0A0C2IDV2</accession>
<organism evidence="2 3">
    <name type="scientific">Thelohanellus kitauei</name>
    <name type="common">Myxosporean</name>
    <dbReference type="NCBI Taxonomy" id="669202"/>
    <lineage>
        <taxon>Eukaryota</taxon>
        <taxon>Metazoa</taxon>
        <taxon>Cnidaria</taxon>
        <taxon>Myxozoa</taxon>
        <taxon>Myxosporea</taxon>
        <taxon>Bivalvulida</taxon>
        <taxon>Platysporina</taxon>
        <taxon>Myxobolidae</taxon>
        <taxon>Thelohanellus</taxon>
    </lineage>
</organism>
<dbReference type="CDD" id="cd23794">
    <property type="entry name" value="UBCc_UBE2F_UBE2M"/>
    <property type="match status" value="1"/>
</dbReference>
<reference evidence="2 3" key="1">
    <citation type="journal article" date="2014" name="Genome Biol. Evol.">
        <title>The genome of the myxosporean Thelohanellus kitauei shows adaptations to nutrient acquisition within its fish host.</title>
        <authorList>
            <person name="Yang Y."/>
            <person name="Xiong J."/>
            <person name="Zhou Z."/>
            <person name="Huo F."/>
            <person name="Miao W."/>
            <person name="Ran C."/>
            <person name="Liu Y."/>
            <person name="Zhang J."/>
            <person name="Feng J."/>
            <person name="Wang M."/>
            <person name="Wang M."/>
            <person name="Wang L."/>
            <person name="Yao B."/>
        </authorList>
    </citation>
    <scope>NUCLEOTIDE SEQUENCE [LARGE SCALE GENOMIC DNA]</scope>
    <source>
        <strain evidence="2">Wuqing</strain>
    </source>
</reference>
<dbReference type="SUPFAM" id="SSF54495">
    <property type="entry name" value="UBC-like"/>
    <property type="match status" value="1"/>
</dbReference>
<gene>
    <name evidence="2" type="ORF">RF11_01451</name>
</gene>
<dbReference type="Gene3D" id="3.10.110.10">
    <property type="entry name" value="Ubiquitin Conjugating Enzyme"/>
    <property type="match status" value="1"/>
</dbReference>